<sequence>MLNKRVNSTSPGRNGLQAQLRLGDLPTLLEDWRQAISTFKDLYHLLEQSIELRKQVMADVTIQLVAMDEQHSVKEMETIRQSMLAELRCMLNEMNKPQNLALTASDVERLHRHTLRLQEQNQRIQWLVN</sequence>
<dbReference type="EMBL" id="JALPRF010000001">
    <property type="protein sequence ID" value="MCK8491745.1"/>
    <property type="molecule type" value="Genomic_DNA"/>
</dbReference>
<evidence type="ECO:0000313" key="2">
    <source>
        <dbReference type="Proteomes" id="UP001202180"/>
    </source>
</evidence>
<reference evidence="1 2" key="1">
    <citation type="submission" date="2022-04" db="EMBL/GenBank/DDBJ databases">
        <title>Spirosoma sp. strain RP8 genome sequencing and assembly.</title>
        <authorList>
            <person name="Jung Y."/>
        </authorList>
    </citation>
    <scope>NUCLEOTIDE SEQUENCE [LARGE SCALE GENOMIC DNA]</scope>
    <source>
        <strain evidence="1 2">RP8</strain>
    </source>
</reference>
<organism evidence="1 2">
    <name type="scientific">Spirosoma liriopis</name>
    <dbReference type="NCBI Taxonomy" id="2937440"/>
    <lineage>
        <taxon>Bacteria</taxon>
        <taxon>Pseudomonadati</taxon>
        <taxon>Bacteroidota</taxon>
        <taxon>Cytophagia</taxon>
        <taxon>Cytophagales</taxon>
        <taxon>Cytophagaceae</taxon>
        <taxon>Spirosoma</taxon>
    </lineage>
</organism>
<evidence type="ECO:0000313" key="1">
    <source>
        <dbReference type="EMBL" id="MCK8491745.1"/>
    </source>
</evidence>
<proteinExistence type="predicted"/>
<dbReference type="RefSeq" id="WP_248476358.1">
    <property type="nucleotide sequence ID" value="NZ_JALPRF010000001.1"/>
</dbReference>
<accession>A0ABT0HHV9</accession>
<keyword evidence="2" id="KW-1185">Reference proteome</keyword>
<dbReference type="Proteomes" id="UP001202180">
    <property type="component" value="Unassembled WGS sequence"/>
</dbReference>
<name>A0ABT0HHV9_9BACT</name>
<gene>
    <name evidence="1" type="ORF">M0L20_07765</name>
</gene>
<protein>
    <submittedName>
        <fullName evidence="1">Uncharacterized protein</fullName>
    </submittedName>
</protein>
<comment type="caution">
    <text evidence="1">The sequence shown here is derived from an EMBL/GenBank/DDBJ whole genome shotgun (WGS) entry which is preliminary data.</text>
</comment>